<evidence type="ECO:0000313" key="3">
    <source>
        <dbReference type="Proteomes" id="UP000030011"/>
    </source>
</evidence>
<organism evidence="2 3">
    <name type="scientific">Knoellia subterranea KCTC 19937</name>
    <dbReference type="NCBI Taxonomy" id="1385521"/>
    <lineage>
        <taxon>Bacteria</taxon>
        <taxon>Bacillati</taxon>
        <taxon>Actinomycetota</taxon>
        <taxon>Actinomycetes</taxon>
        <taxon>Micrococcales</taxon>
        <taxon>Intrasporangiaceae</taxon>
        <taxon>Knoellia</taxon>
    </lineage>
</organism>
<sequence length="152" mass="16207">MQVERGAGVNASEAAKIIAATLGDARGWQTRDKVRFRAVSPAAVAEGKVDMTIVLASPELTDKLCAPLETQGQVSCFNLRKVVLNVRRWTEGVPGYGTNLAAYRQYMVNHEVGHGLYHGHVACPGAGQPAPIMLQQTKGLDGCAPNPWPTVG</sequence>
<feature type="domain" description="DUF3152" evidence="1">
    <location>
        <begin position="12"/>
        <end position="141"/>
    </location>
</feature>
<dbReference type="SUPFAM" id="SSF55486">
    <property type="entry name" value="Metalloproteases ('zincins'), catalytic domain"/>
    <property type="match status" value="1"/>
</dbReference>
<dbReference type="InterPro" id="IPR022603">
    <property type="entry name" value="DUF3152"/>
</dbReference>
<dbReference type="AlphaFoldDB" id="A0A0A0JH46"/>
<accession>A0A0A0JH46</accession>
<comment type="caution">
    <text evidence="2">The sequence shown here is derived from an EMBL/GenBank/DDBJ whole genome shotgun (WGS) entry which is preliminary data.</text>
</comment>
<name>A0A0A0JH46_9MICO</name>
<evidence type="ECO:0000259" key="1">
    <source>
        <dbReference type="Pfam" id="PF11350"/>
    </source>
</evidence>
<reference evidence="2 3" key="1">
    <citation type="submission" date="2013-08" db="EMBL/GenBank/DDBJ databases">
        <title>The genome sequence of Knoellia subterranea.</title>
        <authorList>
            <person name="Zhu W."/>
            <person name="Wang G."/>
        </authorList>
    </citation>
    <scope>NUCLEOTIDE SEQUENCE [LARGE SCALE GENOMIC DNA]</scope>
    <source>
        <strain evidence="2 3">KCTC 19937</strain>
    </source>
</reference>
<dbReference type="Pfam" id="PF11350">
    <property type="entry name" value="DUF3152"/>
    <property type="match status" value="1"/>
</dbReference>
<dbReference type="Proteomes" id="UP000030011">
    <property type="component" value="Unassembled WGS sequence"/>
</dbReference>
<keyword evidence="3" id="KW-1185">Reference proteome</keyword>
<evidence type="ECO:0000313" key="2">
    <source>
        <dbReference type="EMBL" id="KGN36755.1"/>
    </source>
</evidence>
<gene>
    <name evidence="2" type="ORF">N803_17195</name>
</gene>
<dbReference type="EMBL" id="AVPK01000008">
    <property type="protein sequence ID" value="KGN36755.1"/>
    <property type="molecule type" value="Genomic_DNA"/>
</dbReference>
<protein>
    <submittedName>
        <fullName evidence="2">Membrane protein</fullName>
    </submittedName>
</protein>
<dbReference type="eggNOG" id="COG5479">
    <property type="taxonomic scope" value="Bacteria"/>
</dbReference>
<proteinExistence type="predicted"/>